<evidence type="ECO:0000313" key="1">
    <source>
        <dbReference type="EMBL" id="KAG1825488.1"/>
    </source>
</evidence>
<accession>A0A9P7JIM8</accession>
<sequence>MLPHCRRSPLIRLSKYFPHREEWTQVRRQTAKCTVGWRWSAHMGIRIVSAGSNVSSLHPPLSLWNISYIR</sequence>
<dbReference type="AlphaFoldDB" id="A0A9P7JIM8"/>
<organism evidence="1 2">
    <name type="scientific">Suillus subaureus</name>
    <dbReference type="NCBI Taxonomy" id="48587"/>
    <lineage>
        <taxon>Eukaryota</taxon>
        <taxon>Fungi</taxon>
        <taxon>Dikarya</taxon>
        <taxon>Basidiomycota</taxon>
        <taxon>Agaricomycotina</taxon>
        <taxon>Agaricomycetes</taxon>
        <taxon>Agaricomycetidae</taxon>
        <taxon>Boletales</taxon>
        <taxon>Suillineae</taxon>
        <taxon>Suillaceae</taxon>
        <taxon>Suillus</taxon>
    </lineage>
</organism>
<evidence type="ECO:0000313" key="2">
    <source>
        <dbReference type="Proteomes" id="UP000807769"/>
    </source>
</evidence>
<proteinExistence type="predicted"/>
<protein>
    <submittedName>
        <fullName evidence="1">Uncharacterized protein</fullName>
    </submittedName>
</protein>
<dbReference type="Proteomes" id="UP000807769">
    <property type="component" value="Unassembled WGS sequence"/>
</dbReference>
<dbReference type="RefSeq" id="XP_041198741.1">
    <property type="nucleotide sequence ID" value="XM_041342804.1"/>
</dbReference>
<name>A0A9P7JIM8_9AGAM</name>
<gene>
    <name evidence="1" type="ORF">BJ212DRAFT_278101</name>
</gene>
<keyword evidence="2" id="KW-1185">Reference proteome</keyword>
<dbReference type="GeneID" id="64636820"/>
<comment type="caution">
    <text evidence="1">The sequence shown here is derived from an EMBL/GenBank/DDBJ whole genome shotgun (WGS) entry which is preliminary data.</text>
</comment>
<dbReference type="EMBL" id="JABBWG010000002">
    <property type="protein sequence ID" value="KAG1825488.1"/>
    <property type="molecule type" value="Genomic_DNA"/>
</dbReference>
<reference evidence="1" key="1">
    <citation type="journal article" date="2020" name="New Phytol.">
        <title>Comparative genomics reveals dynamic genome evolution in host specialist ectomycorrhizal fungi.</title>
        <authorList>
            <person name="Lofgren L.A."/>
            <person name="Nguyen N.H."/>
            <person name="Vilgalys R."/>
            <person name="Ruytinx J."/>
            <person name="Liao H.L."/>
            <person name="Branco S."/>
            <person name="Kuo A."/>
            <person name="LaButti K."/>
            <person name="Lipzen A."/>
            <person name="Andreopoulos W."/>
            <person name="Pangilinan J."/>
            <person name="Riley R."/>
            <person name="Hundley H."/>
            <person name="Na H."/>
            <person name="Barry K."/>
            <person name="Grigoriev I.V."/>
            <person name="Stajich J.E."/>
            <person name="Kennedy P.G."/>
        </authorList>
    </citation>
    <scope>NUCLEOTIDE SEQUENCE</scope>
    <source>
        <strain evidence="1">MN1</strain>
    </source>
</reference>